<organism evidence="9">
    <name type="scientific">hydrothermal vent metagenome</name>
    <dbReference type="NCBI Taxonomy" id="652676"/>
    <lineage>
        <taxon>unclassified sequences</taxon>
        <taxon>metagenomes</taxon>
        <taxon>ecological metagenomes</taxon>
    </lineage>
</organism>
<evidence type="ECO:0000256" key="8">
    <source>
        <dbReference type="ARBA" id="ARBA00031501"/>
    </source>
</evidence>
<evidence type="ECO:0000256" key="5">
    <source>
        <dbReference type="ARBA" id="ARBA00022679"/>
    </source>
</evidence>
<dbReference type="SUPFAM" id="SSF51445">
    <property type="entry name" value="(Trans)glycosidases"/>
    <property type="match status" value="1"/>
</dbReference>
<name>A0A3B0Y155_9ZZZZ</name>
<dbReference type="EMBL" id="UOFI01000204">
    <property type="protein sequence ID" value="VAW70680.1"/>
    <property type="molecule type" value="Genomic_DNA"/>
</dbReference>
<dbReference type="PANTHER" id="PTHR32438">
    <property type="entry name" value="4-ALPHA-GLUCANOTRANSFERASE DPE1, CHLOROPLASTIC/AMYLOPLASTIC"/>
    <property type="match status" value="1"/>
</dbReference>
<dbReference type="EC" id="2.4.1.25" evidence="3"/>
<dbReference type="InterPro" id="IPR017853">
    <property type="entry name" value="GH"/>
</dbReference>
<sequence length="497" mass="58634">MAIEPQINQYNQYRRAGVLLHPTSFPGEMESGDIGHQAYRFIEFLNSNGFRLWQMLPLGPAHDDKSPYQCLSSHAGNPLLISLHWLQDKGWLDSKKYNSDNNSSAHRLSCLIRAGHQFYQTADKIWQDKLSEFKEKNSYWLSDFVLFMALKQRNKNKPWYEWPRAERHCDRQVLAELSEQLKNVIQQTIFEQFIFFTQWQEVRDYARQYNIELFGDLPFFVAKDSADVWAKKENFLIDVDGKMEFVAGVPPDAFSETGQRWGNPLYDWKYMESTHFSWWKERIKTQLALFDMVRIDHFRGLQACWYIPATDDTAINGQWVEVPGREMLSEMFSVFRELPLIAEDLGVITDEVITLKNYFNLPGMKVLQFAFDGNNKNPHLPHRHHEKDIIYTGTHDNDTSLGWVRNRKNYNKTYFDAYINHQNSTEEQDMLSLIRLAMSSVSCLCVIPMQDLLMLGSESRMNVPGTTSNNWCWRFDWDQLRPDIIEKITEYMNLYQR</sequence>
<dbReference type="Pfam" id="PF02446">
    <property type="entry name" value="Glyco_hydro_77"/>
    <property type="match status" value="1"/>
</dbReference>
<comment type="catalytic activity">
    <reaction evidence="1">
        <text>Transfers a segment of a (1-&gt;4)-alpha-D-glucan to a new position in an acceptor, which may be glucose or a (1-&gt;4)-alpha-D-glucan.</text>
        <dbReference type="EC" id="2.4.1.25"/>
    </reaction>
</comment>
<protein>
    <recommendedName>
        <fullName evidence="3">4-alpha-glucanotransferase</fullName>
        <ecNumber evidence="3">2.4.1.25</ecNumber>
    </recommendedName>
    <alternativeName>
        <fullName evidence="7">Amylomaltase</fullName>
    </alternativeName>
    <alternativeName>
        <fullName evidence="8">Disproportionating enzyme</fullName>
    </alternativeName>
</protein>
<accession>A0A3B0Y155</accession>
<reference evidence="9" key="1">
    <citation type="submission" date="2018-06" db="EMBL/GenBank/DDBJ databases">
        <authorList>
            <person name="Zhirakovskaya E."/>
        </authorList>
    </citation>
    <scope>NUCLEOTIDE SEQUENCE</scope>
</reference>
<dbReference type="PANTHER" id="PTHR32438:SF5">
    <property type="entry name" value="4-ALPHA-GLUCANOTRANSFERASE DPE1, CHLOROPLASTIC_AMYLOPLASTIC"/>
    <property type="match status" value="1"/>
</dbReference>
<dbReference type="NCBIfam" id="TIGR00217">
    <property type="entry name" value="malQ"/>
    <property type="match status" value="1"/>
</dbReference>
<evidence type="ECO:0000256" key="3">
    <source>
        <dbReference type="ARBA" id="ARBA00012560"/>
    </source>
</evidence>
<keyword evidence="5 9" id="KW-0808">Transferase</keyword>
<proteinExistence type="inferred from homology"/>
<dbReference type="Gene3D" id="3.20.20.80">
    <property type="entry name" value="Glycosidases"/>
    <property type="match status" value="1"/>
</dbReference>
<evidence type="ECO:0000256" key="6">
    <source>
        <dbReference type="ARBA" id="ARBA00023277"/>
    </source>
</evidence>
<dbReference type="GO" id="GO:0004134">
    <property type="term" value="F:4-alpha-glucanotransferase activity"/>
    <property type="evidence" value="ECO:0007669"/>
    <property type="project" value="UniProtKB-EC"/>
</dbReference>
<evidence type="ECO:0000256" key="2">
    <source>
        <dbReference type="ARBA" id="ARBA00005684"/>
    </source>
</evidence>
<keyword evidence="4 9" id="KW-0328">Glycosyltransferase</keyword>
<dbReference type="AlphaFoldDB" id="A0A3B0Y155"/>
<evidence type="ECO:0000256" key="7">
    <source>
        <dbReference type="ARBA" id="ARBA00031423"/>
    </source>
</evidence>
<comment type="similarity">
    <text evidence="2">Belongs to the disproportionating enzyme family.</text>
</comment>
<keyword evidence="6" id="KW-0119">Carbohydrate metabolism</keyword>
<dbReference type="NCBIfam" id="NF011080">
    <property type="entry name" value="PRK14508.1-3"/>
    <property type="match status" value="1"/>
</dbReference>
<gene>
    <name evidence="9" type="ORF">MNBD_GAMMA09-2873</name>
</gene>
<evidence type="ECO:0000313" key="9">
    <source>
        <dbReference type="EMBL" id="VAW70680.1"/>
    </source>
</evidence>
<dbReference type="GO" id="GO:0005975">
    <property type="term" value="P:carbohydrate metabolic process"/>
    <property type="evidence" value="ECO:0007669"/>
    <property type="project" value="InterPro"/>
</dbReference>
<evidence type="ECO:0000256" key="1">
    <source>
        <dbReference type="ARBA" id="ARBA00000439"/>
    </source>
</evidence>
<evidence type="ECO:0000256" key="4">
    <source>
        <dbReference type="ARBA" id="ARBA00022676"/>
    </source>
</evidence>
<dbReference type="InterPro" id="IPR003385">
    <property type="entry name" value="Glyco_hydro_77"/>
</dbReference>